<proteinExistence type="inferred from homology"/>
<dbReference type="PANTHER" id="PTHR11705">
    <property type="entry name" value="PROTEASE FAMILY M14 CARBOXYPEPTIDASE A,B"/>
    <property type="match status" value="1"/>
</dbReference>
<dbReference type="EMBL" id="CZVV01000077">
    <property type="protein sequence ID" value="CUT02903.1"/>
    <property type="molecule type" value="Genomic_DNA"/>
</dbReference>
<dbReference type="Pfam" id="PF00246">
    <property type="entry name" value="Peptidase_M14"/>
    <property type="match status" value="1"/>
</dbReference>
<protein>
    <submittedName>
        <fullName evidence="8">Zinc carboxypeptidase</fullName>
    </submittedName>
</protein>
<gene>
    <name evidence="8" type="ORF">JGI25_01143</name>
</gene>
<dbReference type="CDD" id="cd06240">
    <property type="entry name" value="M14-like"/>
    <property type="match status" value="1"/>
</dbReference>
<dbReference type="GO" id="GO:0008270">
    <property type="term" value="F:zinc ion binding"/>
    <property type="evidence" value="ECO:0007669"/>
    <property type="project" value="InterPro"/>
</dbReference>
<evidence type="ECO:0000256" key="4">
    <source>
        <dbReference type="ARBA" id="ARBA00022801"/>
    </source>
</evidence>
<keyword evidence="4" id="KW-0378">Hydrolase</keyword>
<dbReference type="GO" id="GO:0005615">
    <property type="term" value="C:extracellular space"/>
    <property type="evidence" value="ECO:0007669"/>
    <property type="project" value="TreeGrafter"/>
</dbReference>
<dbReference type="Gene3D" id="3.40.630.10">
    <property type="entry name" value="Zn peptidases"/>
    <property type="match status" value="1"/>
</dbReference>
<feature type="domain" description="Peptidase M14" evidence="7">
    <location>
        <begin position="49"/>
        <end position="272"/>
    </location>
</feature>
<evidence type="ECO:0000259" key="7">
    <source>
        <dbReference type="Pfam" id="PF00246"/>
    </source>
</evidence>
<evidence type="ECO:0000256" key="5">
    <source>
        <dbReference type="ARBA" id="ARBA00022833"/>
    </source>
</evidence>
<dbReference type="SUPFAM" id="SSF52317">
    <property type="entry name" value="Class I glutamine amidotransferase-like"/>
    <property type="match status" value="1"/>
</dbReference>
<evidence type="ECO:0000256" key="6">
    <source>
        <dbReference type="ARBA" id="ARBA00023049"/>
    </source>
</evidence>
<evidence type="ECO:0000313" key="8">
    <source>
        <dbReference type="EMBL" id="CUT02903.1"/>
    </source>
</evidence>
<accession>A0A916PEJ9</accession>
<dbReference type="PANTHER" id="PTHR11705:SF143">
    <property type="entry name" value="SLL0236 PROTEIN"/>
    <property type="match status" value="1"/>
</dbReference>
<evidence type="ECO:0000313" key="9">
    <source>
        <dbReference type="Proteomes" id="UP000243105"/>
    </source>
</evidence>
<evidence type="ECO:0000256" key="3">
    <source>
        <dbReference type="ARBA" id="ARBA00022670"/>
    </source>
</evidence>
<keyword evidence="8" id="KW-0121">Carboxypeptidase</keyword>
<keyword evidence="3" id="KW-0645">Protease</keyword>
<dbReference type="GO" id="GO:0006508">
    <property type="term" value="P:proteolysis"/>
    <property type="evidence" value="ECO:0007669"/>
    <property type="project" value="UniProtKB-KW"/>
</dbReference>
<keyword evidence="5" id="KW-0862">Zinc</keyword>
<sequence length="851" mass="97269">MRKNLYLIFLTVLIFVINLSFGQVLSPEKFFGFKIGEDKKLIGWDEIVSYLSYVDKNSDRIIIEELGKTTLGKPFLVVIASSEKNMREIQKLKSIQRKLAKPYGVDEREAQNLIREGKVFILITMNIHSTEIASSQESVELVYEFATRNDDEMRNILDNCVILLIPSLNPDGQQMVVDWYKKYVGTKYEASPMPWLYHYYAGHDNNRDWHFFSLVETRLTAKVLYHDWFPQVVYDQHQMGSNGPRLFVPPYSDPVNPNVLPEIMALTNLFGKYIVFDMIQKGFKGVVTGGRFNAYFQGTMSKTPLWHNRVGILSEAASVRIATPIYLPYGSVEGLGDEIPDNSLSNNNLNPFEEGWWRLRDIIDYEKAATYAILNFSALNRDKILWTFYSANKKSIERGLTEPPFAYLIDLNAQHDPNSAIELVKRLQFAGVEIYRAKKSFSVDNLVFSENTIVIPLAQPCRPFIKDVMEIQNYPDIRLYPDGPPKRPYDVTAWTLPLQMGVDVFELKEKVEIPLEKIETINFGDSKFVGRGSYFVIDRRFINSYRLVNLLLKDGVKVFYSSDKKFKGSFIVKNEKETSGKVRSHAKNLGLEIKLIDDLKDADLIEVKLKKIGIYQPWITSMDEGWTRLVLDSFYFSYSVLHNQDIKDKKTLDELDILILPSMGTNAIVEGREFRGQQRIDLPQMPEEYSGGIGKQGVDNIKEFIKKGGVLLAFGEASDFVIEQIGVPVRNVLKNTSIKEFFAPGTIVKLKISDVDNPLTYGLREYVPAYIINSIAFSTASYFDKISSVACFDDANVLLSGYLLGSDKIKGKPALCEVPYEKGKIIMFAFRPQHRSQTWATFKFIFNALLN</sequence>
<dbReference type="AlphaFoldDB" id="A0A916PEJ9"/>
<comment type="similarity">
    <text evidence="2">Belongs to the peptidase M14 family.</text>
</comment>
<dbReference type="InterPro" id="IPR029062">
    <property type="entry name" value="Class_I_gatase-like"/>
</dbReference>
<dbReference type="InterPro" id="IPR000834">
    <property type="entry name" value="Peptidase_M14"/>
</dbReference>
<reference evidence="8 9" key="1">
    <citation type="submission" date="2015-11" db="EMBL/GenBank/DDBJ databases">
        <authorList>
            <person name="Varghese N."/>
        </authorList>
    </citation>
    <scope>NUCLEOTIDE SEQUENCE [LARGE SCALE GENOMIC DNA]</scope>
    <source>
        <strain evidence="8 9">JGI-25</strain>
    </source>
</reference>
<organism evidence="8 9">
    <name type="scientific">Kryptobacter tengchongensis</name>
    <dbReference type="NCBI Taxonomy" id="1643429"/>
    <lineage>
        <taxon>Bacteria</taxon>
        <taxon>Pseudomonadati</taxon>
        <taxon>Candidatus Kryptoniota</taxon>
        <taxon>Candidatus Kryptobacter</taxon>
    </lineage>
</organism>
<evidence type="ECO:0000256" key="2">
    <source>
        <dbReference type="ARBA" id="ARBA00005988"/>
    </source>
</evidence>
<evidence type="ECO:0000256" key="1">
    <source>
        <dbReference type="ARBA" id="ARBA00001947"/>
    </source>
</evidence>
<dbReference type="SUPFAM" id="SSF53187">
    <property type="entry name" value="Zn-dependent exopeptidases"/>
    <property type="match status" value="1"/>
</dbReference>
<dbReference type="GO" id="GO:0004181">
    <property type="term" value="F:metallocarboxypeptidase activity"/>
    <property type="evidence" value="ECO:0007669"/>
    <property type="project" value="InterPro"/>
</dbReference>
<keyword evidence="6" id="KW-0482">Metalloprotease</keyword>
<dbReference type="Proteomes" id="UP000243105">
    <property type="component" value="Unassembled WGS sequence"/>
</dbReference>
<comment type="caution">
    <text evidence="8">The sequence shown here is derived from an EMBL/GenBank/DDBJ whole genome shotgun (WGS) entry which is preliminary data.</text>
</comment>
<name>A0A916PEJ9_KRYT1</name>
<comment type="cofactor">
    <cofactor evidence="1">
        <name>Zn(2+)</name>
        <dbReference type="ChEBI" id="CHEBI:29105"/>
    </cofactor>
</comment>